<organism evidence="2 3">
    <name type="scientific">Trypanosoma conorhini</name>
    <dbReference type="NCBI Taxonomy" id="83891"/>
    <lineage>
        <taxon>Eukaryota</taxon>
        <taxon>Discoba</taxon>
        <taxon>Euglenozoa</taxon>
        <taxon>Kinetoplastea</taxon>
        <taxon>Metakinetoplastina</taxon>
        <taxon>Trypanosomatida</taxon>
        <taxon>Trypanosomatidae</taxon>
        <taxon>Trypanosoma</taxon>
    </lineage>
</organism>
<name>A0A3R7N5C6_9TRYP</name>
<comment type="caution">
    <text evidence="2">The sequence shown here is derived from an EMBL/GenBank/DDBJ whole genome shotgun (WGS) entry which is preliminary data.</text>
</comment>
<evidence type="ECO:0000313" key="3">
    <source>
        <dbReference type="Proteomes" id="UP000284403"/>
    </source>
</evidence>
<feature type="compositionally biased region" description="Low complexity" evidence="1">
    <location>
        <begin position="335"/>
        <end position="351"/>
    </location>
</feature>
<gene>
    <name evidence="2" type="ORF">Tco025E_05263</name>
</gene>
<feature type="compositionally biased region" description="Low complexity" evidence="1">
    <location>
        <begin position="257"/>
        <end position="287"/>
    </location>
</feature>
<protein>
    <submittedName>
        <fullName evidence="2">Uncharacterized protein</fullName>
    </submittedName>
</protein>
<dbReference type="AlphaFoldDB" id="A0A3R7N5C6"/>
<feature type="region of interest" description="Disordered" evidence="1">
    <location>
        <begin position="242"/>
        <end position="401"/>
    </location>
</feature>
<dbReference type="OrthoDB" id="278603at2759"/>
<dbReference type="SUPFAM" id="SSF103657">
    <property type="entry name" value="BAR/IMD domain-like"/>
    <property type="match status" value="1"/>
</dbReference>
<dbReference type="EMBL" id="MKKU01000297">
    <property type="protein sequence ID" value="RNF16350.1"/>
    <property type="molecule type" value="Genomic_DNA"/>
</dbReference>
<proteinExistence type="predicted"/>
<dbReference type="InterPro" id="IPR027267">
    <property type="entry name" value="AH/BAR_dom_sf"/>
</dbReference>
<evidence type="ECO:0000313" key="2">
    <source>
        <dbReference type="EMBL" id="RNF16350.1"/>
    </source>
</evidence>
<keyword evidence="3" id="KW-1185">Reference proteome</keyword>
<dbReference type="Proteomes" id="UP000284403">
    <property type="component" value="Unassembled WGS sequence"/>
</dbReference>
<dbReference type="Gene3D" id="1.20.1270.60">
    <property type="entry name" value="Arfaptin homology (AH) domain/BAR domain"/>
    <property type="match status" value="1"/>
</dbReference>
<dbReference type="GeneID" id="40318874"/>
<dbReference type="RefSeq" id="XP_029227774.1">
    <property type="nucleotide sequence ID" value="XM_029372164.1"/>
</dbReference>
<evidence type="ECO:0000256" key="1">
    <source>
        <dbReference type="SAM" id="MobiDB-lite"/>
    </source>
</evidence>
<reference evidence="2 3" key="1">
    <citation type="journal article" date="2018" name="BMC Genomics">
        <title>Genomic comparison of Trypanosoma conorhini and Trypanosoma rangeli to Trypanosoma cruzi strains of high and low virulence.</title>
        <authorList>
            <person name="Bradwell K.R."/>
            <person name="Koparde V.N."/>
            <person name="Matveyev A.V."/>
            <person name="Serrano M.G."/>
            <person name="Alves J.M."/>
            <person name="Parikh H."/>
            <person name="Huang B."/>
            <person name="Lee V."/>
            <person name="Espinosa-Alvarez O."/>
            <person name="Ortiz P.A."/>
            <person name="Costa-Martins A.G."/>
            <person name="Teixeira M.M."/>
            <person name="Buck G.A."/>
        </authorList>
    </citation>
    <scope>NUCLEOTIDE SEQUENCE [LARGE SCALE GENOMIC DNA]</scope>
    <source>
        <strain evidence="2 3">025E</strain>
    </source>
</reference>
<sequence length="401" mass="44448">METIKGLARRATQSLREKVLHGDASGHDETLEAASKKVFQYQRSGEAICVKMIRAAELIEELGKVLKEVAEEYQNVPDLLPVSSQLAADVLEVGTKLFVTAQEHQKGLKEQGFDVLNSFIKNISKLKDAEEARRKNQLEYDFFRQKVLGLRAMPPKDKSRIPRNEQKLENWRVEFWRATENSKAVCSQLYAEGRRAIDLSVLTLTRVLGSFLSIAGNGFKQQFVNARLPVYPTTSLLPSAPLPPNPMPPYQPPPPQAGGYAAIPYGQPQAQQNSLQGQPPQVQQWQGWNDGHPTGWSQQHPQQPQPPSFQPHFPEPQRPWGHSPSQARSTPEAWQVPEGQQQQQDGNFQAQNTSSSAGLQPSLNNCWPPSTAFERPPEGNGNGAHAPALPQPPSASMDGKS</sequence>
<accession>A0A3R7N5C6</accession>
<feature type="compositionally biased region" description="Polar residues" evidence="1">
    <location>
        <begin position="352"/>
        <end position="368"/>
    </location>
</feature>
<feature type="compositionally biased region" description="Pro residues" evidence="1">
    <location>
        <begin position="303"/>
        <end position="317"/>
    </location>
</feature>
<feature type="compositionally biased region" description="Pro residues" evidence="1">
    <location>
        <begin position="242"/>
        <end position="256"/>
    </location>
</feature>